<evidence type="ECO:0000256" key="1">
    <source>
        <dbReference type="SAM" id="MobiDB-lite"/>
    </source>
</evidence>
<feature type="region of interest" description="Disordered" evidence="1">
    <location>
        <begin position="1"/>
        <end position="24"/>
    </location>
</feature>
<organism evidence="2 3">
    <name type="scientific">Ephemerocybe angulata</name>
    <dbReference type="NCBI Taxonomy" id="980116"/>
    <lineage>
        <taxon>Eukaryota</taxon>
        <taxon>Fungi</taxon>
        <taxon>Dikarya</taxon>
        <taxon>Basidiomycota</taxon>
        <taxon>Agaricomycotina</taxon>
        <taxon>Agaricomycetes</taxon>
        <taxon>Agaricomycetidae</taxon>
        <taxon>Agaricales</taxon>
        <taxon>Agaricineae</taxon>
        <taxon>Psathyrellaceae</taxon>
        <taxon>Ephemerocybe</taxon>
    </lineage>
</organism>
<dbReference type="AlphaFoldDB" id="A0A8H6IJI8"/>
<dbReference type="Proteomes" id="UP000521943">
    <property type="component" value="Unassembled WGS sequence"/>
</dbReference>
<sequence>MTATTDQFKHKGHHTYSRHHCVGPPPPTPKVGDVYFDASASKYWMFTDDAGWAKVAKRQVKGKSFRSGAGVPAATLEAPKVGDVHFDTVAKVYYIFYGNSGWKRAVDGENATELPLQRHPKYQNEICFVEGKWIHRRTLRGHLKAAGVRRRSPSVELVSPPPSKRARVVSPPPLPPTIEAPSLNVPPNANDFAVWVRSLRERWHTSPATLSQVQFEKGLRIFNALEQKGGDARRLTLDHPSGEACTLLGKPDRAGPPPTMSMLMVDLWCSNGDANTSDSITNLTEVNVRPAEVYQQQHDFLSGKPLLPGARLLVAFDIPATKDGMLRSQYGTGPFVAGKDAIISASSTTLAFPSTITYPHMDGVGCGMHIVHWAGQKLWLFWPPTESNLYKMRRTRTSVIDISGACELIQSLDGLEVAWFGEDDMAECAFILAPNTIHCCLTFTESSHYGASVRSVRFMPGVAELFRIDAEWMETVLWGMAIDDEEKGKIVEKFVEQMGYWIDLARVLPEGSPMQSNILSFIQRSWARVKCMAISFDVDGPDF</sequence>
<reference evidence="2 3" key="1">
    <citation type="submission" date="2020-07" db="EMBL/GenBank/DDBJ databases">
        <title>Comparative genomics of pyrophilous fungi reveals a link between fire events and developmental genes.</title>
        <authorList>
            <consortium name="DOE Joint Genome Institute"/>
            <person name="Steindorff A.S."/>
            <person name="Carver A."/>
            <person name="Calhoun S."/>
            <person name="Stillman K."/>
            <person name="Liu H."/>
            <person name="Lipzen A."/>
            <person name="Pangilinan J."/>
            <person name="Labutti K."/>
            <person name="Bruns T.D."/>
            <person name="Grigoriev I.V."/>
        </authorList>
    </citation>
    <scope>NUCLEOTIDE SEQUENCE [LARGE SCALE GENOMIC DNA]</scope>
    <source>
        <strain evidence="2 3">CBS 144469</strain>
    </source>
</reference>
<name>A0A8H6IJI8_9AGAR</name>
<protein>
    <recommendedName>
        <fullName evidence="4">JmjC domain-containing protein</fullName>
    </recommendedName>
</protein>
<dbReference type="EMBL" id="JACGCI010000002">
    <property type="protein sequence ID" value="KAF6765472.1"/>
    <property type="molecule type" value="Genomic_DNA"/>
</dbReference>
<keyword evidence="3" id="KW-1185">Reference proteome</keyword>
<evidence type="ECO:0000313" key="2">
    <source>
        <dbReference type="EMBL" id="KAF6765472.1"/>
    </source>
</evidence>
<evidence type="ECO:0000313" key="3">
    <source>
        <dbReference type="Proteomes" id="UP000521943"/>
    </source>
</evidence>
<proteinExistence type="predicted"/>
<gene>
    <name evidence="2" type="ORF">DFP72DRAFT_1058056</name>
</gene>
<evidence type="ECO:0008006" key="4">
    <source>
        <dbReference type="Google" id="ProtNLM"/>
    </source>
</evidence>
<accession>A0A8H6IJI8</accession>
<feature type="compositionally biased region" description="Basic residues" evidence="1">
    <location>
        <begin position="10"/>
        <end position="21"/>
    </location>
</feature>
<comment type="caution">
    <text evidence="2">The sequence shown here is derived from an EMBL/GenBank/DDBJ whole genome shotgun (WGS) entry which is preliminary data.</text>
</comment>
<dbReference type="OrthoDB" id="3065857at2759"/>